<comment type="function">
    <text evidence="1">Potential calcium-dependent cell-adhesion protein. May be involved in the establishment and maintenance of specific neuronal connections in the brain.</text>
</comment>
<keyword evidence="3" id="KW-1003">Cell membrane</keyword>
<feature type="domain" description="Cadherin" evidence="14">
    <location>
        <begin position="26"/>
        <end position="95"/>
    </location>
</feature>
<dbReference type="RefSeq" id="XP_033783599.1">
    <property type="nucleotide sequence ID" value="XM_033927708.1"/>
</dbReference>
<evidence type="ECO:0000256" key="9">
    <source>
        <dbReference type="ARBA" id="ARBA00022989"/>
    </source>
</evidence>
<dbReference type="FunCoup" id="A0A6P8PIC4">
    <property type="interactions" value="156"/>
</dbReference>
<evidence type="ECO:0000256" key="7">
    <source>
        <dbReference type="ARBA" id="ARBA00022837"/>
    </source>
</evidence>
<evidence type="ECO:0000256" key="2">
    <source>
        <dbReference type="ARBA" id="ARBA00004251"/>
    </source>
</evidence>
<keyword evidence="4 13" id="KW-0812">Transmembrane</keyword>
<dbReference type="GO" id="GO:0005886">
    <property type="term" value="C:plasma membrane"/>
    <property type="evidence" value="ECO:0007669"/>
    <property type="project" value="UniProtKB-SubCell"/>
</dbReference>
<reference evidence="16" key="1">
    <citation type="submission" date="2025-08" db="UniProtKB">
        <authorList>
            <consortium name="RefSeq"/>
        </authorList>
    </citation>
    <scope>IDENTIFICATION</scope>
</reference>
<dbReference type="PANTHER" id="PTHR24028:SF73">
    <property type="entry name" value="PROTOCADHERIN GAMMA-B3-RELATED"/>
    <property type="match status" value="1"/>
</dbReference>
<evidence type="ECO:0000256" key="6">
    <source>
        <dbReference type="ARBA" id="ARBA00022737"/>
    </source>
</evidence>
<dbReference type="InterPro" id="IPR050174">
    <property type="entry name" value="Protocadherin/Cadherin-CA"/>
</dbReference>
<keyword evidence="11" id="KW-0325">Glycoprotein</keyword>
<feature type="domain" description="Cadherin" evidence="14">
    <location>
        <begin position="415"/>
        <end position="524"/>
    </location>
</feature>
<dbReference type="SMART" id="SM00112">
    <property type="entry name" value="CA"/>
    <property type="match status" value="6"/>
</dbReference>
<proteinExistence type="predicted"/>
<evidence type="ECO:0000256" key="1">
    <source>
        <dbReference type="ARBA" id="ARBA00003436"/>
    </source>
</evidence>
<dbReference type="Pfam" id="PF00028">
    <property type="entry name" value="Cadherin"/>
    <property type="match status" value="5"/>
</dbReference>
<feature type="domain" description="Cadherin" evidence="14">
    <location>
        <begin position="540"/>
        <end position="637"/>
    </location>
</feature>
<evidence type="ECO:0000256" key="5">
    <source>
        <dbReference type="ARBA" id="ARBA00022729"/>
    </source>
</evidence>
<dbReference type="FunFam" id="2.60.40.60:FF:000006">
    <property type="entry name" value="Protocadherin alpha 2"/>
    <property type="match status" value="1"/>
</dbReference>
<keyword evidence="8" id="KW-0130">Cell adhesion</keyword>
<dbReference type="InterPro" id="IPR015919">
    <property type="entry name" value="Cadherin-like_sf"/>
</dbReference>
<dbReference type="InterPro" id="IPR020894">
    <property type="entry name" value="Cadherin_CS"/>
</dbReference>
<dbReference type="GO" id="GO:0005509">
    <property type="term" value="F:calcium ion binding"/>
    <property type="evidence" value="ECO:0007669"/>
    <property type="project" value="UniProtKB-UniRule"/>
</dbReference>
<dbReference type="FunFam" id="2.60.40.60:FF:000002">
    <property type="entry name" value="Protocadherin alpha 2"/>
    <property type="match status" value="1"/>
</dbReference>
<evidence type="ECO:0000256" key="4">
    <source>
        <dbReference type="ARBA" id="ARBA00022692"/>
    </source>
</evidence>
<dbReference type="InterPro" id="IPR013164">
    <property type="entry name" value="Cadherin_N"/>
</dbReference>
<dbReference type="Gene3D" id="2.60.40.60">
    <property type="entry name" value="Cadherins"/>
    <property type="match status" value="6"/>
</dbReference>
<dbReference type="InterPro" id="IPR002126">
    <property type="entry name" value="Cadherin-like_dom"/>
</dbReference>
<evidence type="ECO:0000256" key="10">
    <source>
        <dbReference type="ARBA" id="ARBA00023136"/>
    </source>
</evidence>
<dbReference type="InterPro" id="IPR032455">
    <property type="entry name" value="Cadherin_C"/>
</dbReference>
<evidence type="ECO:0000259" key="14">
    <source>
        <dbReference type="PROSITE" id="PS50268"/>
    </source>
</evidence>
<evidence type="ECO:0000256" key="11">
    <source>
        <dbReference type="ARBA" id="ARBA00023180"/>
    </source>
</evidence>
<keyword evidence="6" id="KW-0677">Repeat</keyword>
<keyword evidence="7 12" id="KW-0106">Calcium</keyword>
<dbReference type="FunFam" id="2.60.40.60:FF:000004">
    <property type="entry name" value="Protocadherin 1 gamma 2"/>
    <property type="match status" value="1"/>
</dbReference>
<dbReference type="GO" id="GO:0007156">
    <property type="term" value="P:homophilic cell adhesion via plasma membrane adhesion molecules"/>
    <property type="evidence" value="ECO:0007669"/>
    <property type="project" value="InterPro"/>
</dbReference>
<dbReference type="Pfam" id="PF08266">
    <property type="entry name" value="Cadherin_2"/>
    <property type="match status" value="1"/>
</dbReference>
<dbReference type="PRINTS" id="PR00205">
    <property type="entry name" value="CADHERIN"/>
</dbReference>
<comment type="subcellular location">
    <subcellularLocation>
        <location evidence="2">Cell membrane</location>
        <topology evidence="2">Single-pass type I membrane protein</topology>
    </subcellularLocation>
</comment>
<dbReference type="SUPFAM" id="SSF49313">
    <property type="entry name" value="Cadherin-like"/>
    <property type="match status" value="6"/>
</dbReference>
<keyword evidence="15" id="KW-1185">Reference proteome</keyword>
<sequence length="781" mass="86589">MEIGSPVGNIANDLGLNLKEFSSRNFGIASSSKKQYLALNSDNGNLYVNDRIDREKMCGESISCFLNIEAIVENPLNVFHVQVTILDINDNAPSFFNNNIEIEIIESMSPGARFPLGNARDPDIGTNSLQNYKLSSNPFFTLEKKASSDGKRYAELVLEKPLDREKQSTLNLFLTASDGGDPIKTGTAQVNIKVIDVNDNFPIFIQNKYTTNLKENSPIGSTVLQVKANDLDEGSNAQITYSFKNMPDFASHIFILNPKTGEIVIDGHIDFEEIRQFQMDVEAKDGGGLASHSTVIIDVVDENDNAPEITLRSLSTTIPEDSPPGTVIALIKVDDLDNGENGEVVCHIQNEFPVKLTSSSRNYYKIITDRALDREQISEYNVTIVATDKGNPQLSTSRTIPVQITDINDNAPVFEQMSYTVYVPENNLSGASIFSLNASDPDFEHNSRIAYSLANSNIEKLPVSSYVSINSQTGTIYAQRSFDYEQLREFEFQVKAQDGGSPSLHSHSTVKVYIMDRNDNAPKILYPSVGSDGSALFEMVSPSSDKNSLVTKVVAVDADSGHNAWLSYQLLQATEPALFNIGVHSGVIRTSRSFMDRDAVKQTLVILVHDNGKPPLSTTVTVNMIFAENIQGVLPELSKQPKDLESPSELNFYLVMSLALISFLFLVTILLLLIQKCLRSRKSTALQFLSSDIYSKGDPRFATQYGDGTLPYTYQLCTATESGKNEFTFLEPNAEMLTDIMFTDHSVKDDRSQQVTSGELEINTYHEVSLFSRYMILFRLV</sequence>
<feature type="domain" description="Cadherin" evidence="14">
    <location>
        <begin position="310"/>
        <end position="414"/>
    </location>
</feature>
<dbReference type="PROSITE" id="PS00232">
    <property type="entry name" value="CADHERIN_1"/>
    <property type="match status" value="3"/>
</dbReference>
<dbReference type="Pfam" id="PF16492">
    <property type="entry name" value="Cadherin_C_2"/>
    <property type="match status" value="1"/>
</dbReference>
<evidence type="ECO:0000256" key="12">
    <source>
        <dbReference type="PROSITE-ProRule" id="PRU00043"/>
    </source>
</evidence>
<dbReference type="CDD" id="cd11304">
    <property type="entry name" value="Cadherin_repeat"/>
    <property type="match status" value="6"/>
</dbReference>
<dbReference type="AlphaFoldDB" id="A0A6P8PIC4"/>
<dbReference type="FunFam" id="2.60.40.60:FF:000129">
    <property type="entry name" value="protocadherin alpha-C2 isoform X1"/>
    <property type="match status" value="1"/>
</dbReference>
<protein>
    <submittedName>
        <fullName evidence="16">Protocadherin gamma-B1-like</fullName>
    </submittedName>
</protein>
<keyword evidence="5" id="KW-0732">Signal</keyword>
<dbReference type="Proteomes" id="UP000515159">
    <property type="component" value="Chromosome 18"/>
</dbReference>
<dbReference type="PANTHER" id="PTHR24028">
    <property type="entry name" value="CADHERIN-87A"/>
    <property type="match status" value="1"/>
</dbReference>
<dbReference type="OrthoDB" id="6252479at2759"/>
<dbReference type="KEGG" id="gsh:117351860"/>
<evidence type="ECO:0000313" key="15">
    <source>
        <dbReference type="Proteomes" id="UP000515159"/>
    </source>
</evidence>
<name>A0A6P8PIC4_GEOSA</name>
<organism evidence="15 16">
    <name type="scientific">Geotrypetes seraphini</name>
    <name type="common">Gaboon caecilian</name>
    <name type="synonym">Caecilia seraphini</name>
    <dbReference type="NCBI Taxonomy" id="260995"/>
    <lineage>
        <taxon>Eukaryota</taxon>
        <taxon>Metazoa</taxon>
        <taxon>Chordata</taxon>
        <taxon>Craniata</taxon>
        <taxon>Vertebrata</taxon>
        <taxon>Euteleostomi</taxon>
        <taxon>Amphibia</taxon>
        <taxon>Gymnophiona</taxon>
        <taxon>Geotrypetes</taxon>
    </lineage>
</organism>
<dbReference type="GeneID" id="117351860"/>
<evidence type="ECO:0000256" key="13">
    <source>
        <dbReference type="SAM" id="Phobius"/>
    </source>
</evidence>
<keyword evidence="10 13" id="KW-0472">Membrane</keyword>
<feature type="domain" description="Cadherin" evidence="14">
    <location>
        <begin position="96"/>
        <end position="204"/>
    </location>
</feature>
<evidence type="ECO:0000313" key="16">
    <source>
        <dbReference type="RefSeq" id="XP_033783599.1"/>
    </source>
</evidence>
<dbReference type="InParanoid" id="A0A6P8PIC4"/>
<keyword evidence="9 13" id="KW-1133">Transmembrane helix</keyword>
<dbReference type="FunFam" id="2.60.40.60:FF:000018">
    <property type="entry name" value="Protocadherin gamma c3"/>
    <property type="match status" value="1"/>
</dbReference>
<dbReference type="FunFam" id="2.60.40.60:FF:000001">
    <property type="entry name" value="Protocadherin alpha 2"/>
    <property type="match status" value="1"/>
</dbReference>
<feature type="domain" description="Cadherin" evidence="14">
    <location>
        <begin position="205"/>
        <end position="309"/>
    </location>
</feature>
<gene>
    <name evidence="16" type="primary">LOC117351860</name>
</gene>
<evidence type="ECO:0000256" key="3">
    <source>
        <dbReference type="ARBA" id="ARBA00022475"/>
    </source>
</evidence>
<dbReference type="PROSITE" id="PS50268">
    <property type="entry name" value="CADHERIN_2"/>
    <property type="match status" value="6"/>
</dbReference>
<accession>A0A6P8PIC4</accession>
<evidence type="ECO:0000256" key="8">
    <source>
        <dbReference type="ARBA" id="ARBA00022889"/>
    </source>
</evidence>
<feature type="transmembrane region" description="Helical" evidence="13">
    <location>
        <begin position="652"/>
        <end position="674"/>
    </location>
</feature>